<dbReference type="Proteomes" id="UP000191285">
    <property type="component" value="Unassembled WGS sequence"/>
</dbReference>
<keyword evidence="3" id="KW-1185">Reference proteome</keyword>
<feature type="region of interest" description="Disordered" evidence="1">
    <location>
        <begin position="250"/>
        <end position="275"/>
    </location>
</feature>
<feature type="compositionally biased region" description="Low complexity" evidence="1">
    <location>
        <begin position="80"/>
        <end position="94"/>
    </location>
</feature>
<organism evidence="2 3">
    <name type="scientific">Penicillium steckii</name>
    <dbReference type="NCBI Taxonomy" id="303698"/>
    <lineage>
        <taxon>Eukaryota</taxon>
        <taxon>Fungi</taxon>
        <taxon>Dikarya</taxon>
        <taxon>Ascomycota</taxon>
        <taxon>Pezizomycotina</taxon>
        <taxon>Eurotiomycetes</taxon>
        <taxon>Eurotiomycetidae</taxon>
        <taxon>Eurotiales</taxon>
        <taxon>Aspergillaceae</taxon>
        <taxon>Penicillium</taxon>
    </lineage>
</organism>
<comment type="caution">
    <text evidence="2">The sequence shown here is derived from an EMBL/GenBank/DDBJ whole genome shotgun (WGS) entry which is preliminary data.</text>
</comment>
<sequence length="275" mass="29493">MAFMTRRPPSLISWNDAELQPYLQGVFMPSFVLDLNKLDLNDLDDNDSTSGDPNGNDDGENTSISSHDETFPTSDTSKGTSSEAKVVSVEKSTSLPMTSIDTKPSFLASEGMESAHPTSDPNKPSSTSITSTTTKTTATVQNLPSIQSSGRNSSSLNIPPRCVVFAIASGNGTQMPTSQPYKQKENHRHTMQIHLNGKSQLSTTQKPRLSLGAIPDMTIDTVPLRDLALASTMSYEAVLAATMVSPSTAADPIREYGTIQPELAFSESSKDQDGE</sequence>
<feature type="compositionally biased region" description="Polar residues" evidence="1">
    <location>
        <begin position="61"/>
        <end position="79"/>
    </location>
</feature>
<dbReference type="AlphaFoldDB" id="A0A1V6T139"/>
<evidence type="ECO:0000313" key="3">
    <source>
        <dbReference type="Proteomes" id="UP000191285"/>
    </source>
</evidence>
<dbReference type="OrthoDB" id="4359969at2759"/>
<proteinExistence type="predicted"/>
<protein>
    <submittedName>
        <fullName evidence="2">Uncharacterized protein</fullName>
    </submittedName>
</protein>
<evidence type="ECO:0000256" key="1">
    <source>
        <dbReference type="SAM" id="MobiDB-lite"/>
    </source>
</evidence>
<accession>A0A1V6T139</accession>
<gene>
    <name evidence="2" type="ORF">PENSTE_c014G08910</name>
</gene>
<feature type="region of interest" description="Disordered" evidence="1">
    <location>
        <begin position="44"/>
        <end position="155"/>
    </location>
</feature>
<reference evidence="3" key="1">
    <citation type="journal article" date="2017" name="Nat. Microbiol.">
        <title>Global analysis of biosynthetic gene clusters reveals vast potential of secondary metabolite production in Penicillium species.</title>
        <authorList>
            <person name="Nielsen J.C."/>
            <person name="Grijseels S."/>
            <person name="Prigent S."/>
            <person name="Ji B."/>
            <person name="Dainat J."/>
            <person name="Nielsen K.F."/>
            <person name="Frisvad J.C."/>
            <person name="Workman M."/>
            <person name="Nielsen J."/>
        </authorList>
    </citation>
    <scope>NUCLEOTIDE SEQUENCE [LARGE SCALE GENOMIC DNA]</scope>
    <source>
        <strain evidence="3">IBT 24891</strain>
    </source>
</reference>
<name>A0A1V6T139_9EURO</name>
<feature type="compositionally biased region" description="Low complexity" evidence="1">
    <location>
        <begin position="125"/>
        <end position="139"/>
    </location>
</feature>
<dbReference type="EMBL" id="MLKD01000014">
    <property type="protein sequence ID" value="OQE19972.1"/>
    <property type="molecule type" value="Genomic_DNA"/>
</dbReference>
<feature type="compositionally biased region" description="Polar residues" evidence="1">
    <location>
        <begin position="140"/>
        <end position="155"/>
    </location>
</feature>
<evidence type="ECO:0000313" key="2">
    <source>
        <dbReference type="EMBL" id="OQE19972.1"/>
    </source>
</evidence>